<feature type="non-terminal residue" evidence="1">
    <location>
        <position position="264"/>
    </location>
</feature>
<dbReference type="AlphaFoldDB" id="A0A7J6X6I3"/>
<evidence type="ECO:0000313" key="2">
    <source>
        <dbReference type="Proteomes" id="UP000554482"/>
    </source>
</evidence>
<reference evidence="1 2" key="1">
    <citation type="submission" date="2020-06" db="EMBL/GenBank/DDBJ databases">
        <title>Transcriptomic and genomic resources for Thalictrum thalictroides and T. hernandezii: Facilitating candidate gene discovery in an emerging model plant lineage.</title>
        <authorList>
            <person name="Arias T."/>
            <person name="Riano-Pachon D.M."/>
            <person name="Di Stilio V.S."/>
        </authorList>
    </citation>
    <scope>NUCLEOTIDE SEQUENCE [LARGE SCALE GENOMIC DNA]</scope>
    <source>
        <strain evidence="2">cv. WT478/WT964</strain>
        <tissue evidence="1">Leaves</tissue>
    </source>
</reference>
<keyword evidence="2" id="KW-1185">Reference proteome</keyword>
<organism evidence="1 2">
    <name type="scientific">Thalictrum thalictroides</name>
    <name type="common">Rue-anemone</name>
    <name type="synonym">Anemone thalictroides</name>
    <dbReference type="NCBI Taxonomy" id="46969"/>
    <lineage>
        <taxon>Eukaryota</taxon>
        <taxon>Viridiplantae</taxon>
        <taxon>Streptophyta</taxon>
        <taxon>Embryophyta</taxon>
        <taxon>Tracheophyta</taxon>
        <taxon>Spermatophyta</taxon>
        <taxon>Magnoliopsida</taxon>
        <taxon>Ranunculales</taxon>
        <taxon>Ranunculaceae</taxon>
        <taxon>Thalictroideae</taxon>
        <taxon>Thalictrum</taxon>
    </lineage>
</organism>
<evidence type="ECO:0000313" key="1">
    <source>
        <dbReference type="EMBL" id="KAF5205371.1"/>
    </source>
</evidence>
<sequence>MWAKLAFNNICFDTEESGSSMDLETSGMGMNQAQAQSLDHFGPELGLPQNFFLTSQQHVGPLTMGTKGPPQPRPSSHLLGIQINEPEVTATILRCRRAQILTEKKCQKGKLKISYQMEEQTTSNKKRKSDEMNLIQYKATNGDELSQTNLQEIAAMWENVTNPKMINLLIANGLNLFGGTKHHKMDSIVEESDCGINNYEVALSYGLTMHPLAGFREETGFITHAVDGSAELHSNTFHPQIDLGPVIECNIPKLPPSISNIDNQ</sequence>
<name>A0A7J6X6I3_THATH</name>
<comment type="caution">
    <text evidence="1">The sequence shown here is derived from an EMBL/GenBank/DDBJ whole genome shotgun (WGS) entry which is preliminary data.</text>
</comment>
<accession>A0A7J6X6I3</accession>
<dbReference type="Proteomes" id="UP000554482">
    <property type="component" value="Unassembled WGS sequence"/>
</dbReference>
<proteinExistence type="predicted"/>
<protein>
    <submittedName>
        <fullName evidence="1">Uncharacterized protein</fullName>
    </submittedName>
</protein>
<dbReference type="EMBL" id="JABWDY010004146">
    <property type="protein sequence ID" value="KAF5205371.1"/>
    <property type="molecule type" value="Genomic_DNA"/>
</dbReference>
<gene>
    <name evidence="1" type="ORF">FRX31_005041</name>
</gene>